<protein>
    <submittedName>
        <fullName evidence="2">Class C beta-lactamase-related serine hydrolase</fullName>
    </submittedName>
</protein>
<accession>A0A3A3G8X3</accession>
<evidence type="ECO:0000313" key="2">
    <source>
        <dbReference type="EMBL" id="RJG16962.1"/>
    </source>
</evidence>
<dbReference type="EMBL" id="QYZD01000055">
    <property type="protein sequence ID" value="RJG16962.1"/>
    <property type="molecule type" value="Genomic_DNA"/>
</dbReference>
<comment type="caution">
    <text evidence="2">The sequence shown here is derived from an EMBL/GenBank/DDBJ whole genome shotgun (WGS) entry which is preliminary data.</text>
</comment>
<dbReference type="PANTHER" id="PTHR43283">
    <property type="entry name" value="BETA-LACTAMASE-RELATED"/>
    <property type="match status" value="1"/>
</dbReference>
<proteinExistence type="predicted"/>
<feature type="domain" description="Beta-lactamase-related" evidence="1">
    <location>
        <begin position="72"/>
        <end position="355"/>
    </location>
</feature>
<evidence type="ECO:0000259" key="1">
    <source>
        <dbReference type="Pfam" id="PF00144"/>
    </source>
</evidence>
<dbReference type="Proteomes" id="UP000266177">
    <property type="component" value="Unassembled WGS sequence"/>
</dbReference>
<name>A0A3A3G8X3_PANTH</name>
<dbReference type="InterPro" id="IPR012338">
    <property type="entry name" value="Beta-lactam/transpept-like"/>
</dbReference>
<keyword evidence="2" id="KW-0378">Hydrolase</keyword>
<dbReference type="SUPFAM" id="SSF56601">
    <property type="entry name" value="beta-lactamase/transpeptidase-like"/>
    <property type="match status" value="1"/>
</dbReference>
<dbReference type="RefSeq" id="WP_119796643.1">
    <property type="nucleotide sequence ID" value="NZ_QYZD01000055.1"/>
</dbReference>
<sequence length="383" mass="43669">MKTDTQTGACQSQYDLGKLNTLLHEDHIAWNFRNMDHILPKRDIHAPADKFRFSENLQQLDDVRYSYNGQASTVAEYMDKVKATGWLVIKDDAIITERYYNGYTRESTAMSMSVAKSFVSALMGIAFDEDAMRDVHDPVTRYLPELAGSGYDGATIKDVLQMSSGVRFNEDYADPDAEIYTIFNDVFGEAAMPITQFVGKLTRLQPPGHFQYKSVDTQVLSMLLERTTGKKLSAYLEEKLWQPLGMEYDAYWNTDLHGNEIAYTFLNAALRDYAKFGRLVLHQGTWNGRQIISEKWMKESVIPDRADLQAGQAEECFGYQYQWWTPRGSDGSEVMARGIYGQHIYINRRHHAVIVKSSVDPTVFNVHDGEAVTAYRTILEHLG</sequence>
<dbReference type="InterPro" id="IPR001466">
    <property type="entry name" value="Beta-lactam-related"/>
</dbReference>
<evidence type="ECO:0000313" key="3">
    <source>
        <dbReference type="Proteomes" id="UP000266177"/>
    </source>
</evidence>
<reference evidence="2 3" key="1">
    <citation type="submission" date="2018-09" db="EMBL/GenBank/DDBJ databases">
        <title>Paenibacillus SK2017-BO5.</title>
        <authorList>
            <person name="Piskunova J.V."/>
            <person name="Dubiley S.A."/>
            <person name="Severinov K.V."/>
        </authorList>
    </citation>
    <scope>NUCLEOTIDE SEQUENCE [LARGE SCALE GENOMIC DNA]</scope>
    <source>
        <strain evidence="2 3">BO5</strain>
    </source>
</reference>
<dbReference type="Gene3D" id="3.40.710.10">
    <property type="entry name" value="DD-peptidase/beta-lactamase superfamily"/>
    <property type="match status" value="1"/>
</dbReference>
<gene>
    <name evidence="2" type="ORF">DQX05_28505</name>
</gene>
<dbReference type="InterPro" id="IPR050789">
    <property type="entry name" value="Diverse_Enzym_Activities"/>
</dbReference>
<dbReference type="Pfam" id="PF00144">
    <property type="entry name" value="Beta-lactamase"/>
    <property type="match status" value="1"/>
</dbReference>
<dbReference type="GO" id="GO:0016787">
    <property type="term" value="F:hydrolase activity"/>
    <property type="evidence" value="ECO:0007669"/>
    <property type="project" value="UniProtKB-KW"/>
</dbReference>
<dbReference type="AlphaFoldDB" id="A0A3A3G8X3"/>
<organism evidence="2 3">
    <name type="scientific">Paenibacillus thiaminolyticus</name>
    <name type="common">Bacillus thiaminolyticus</name>
    <dbReference type="NCBI Taxonomy" id="49283"/>
    <lineage>
        <taxon>Bacteria</taxon>
        <taxon>Bacillati</taxon>
        <taxon>Bacillota</taxon>
        <taxon>Bacilli</taxon>
        <taxon>Bacillales</taxon>
        <taxon>Paenibacillaceae</taxon>
        <taxon>Paenibacillus</taxon>
    </lineage>
</organism>
<dbReference type="PANTHER" id="PTHR43283:SF14">
    <property type="entry name" value="BLL8153 PROTEIN"/>
    <property type="match status" value="1"/>
</dbReference>
<dbReference type="OrthoDB" id="9773047at2"/>